<dbReference type="Proteomes" id="UP000297946">
    <property type="component" value="Unassembled WGS sequence"/>
</dbReference>
<gene>
    <name evidence="1" type="ORF">EHO57_13990</name>
</gene>
<protein>
    <submittedName>
        <fullName evidence="1">Uncharacterized protein</fullName>
    </submittedName>
</protein>
<dbReference type="AlphaFoldDB" id="A0A5R2AT09"/>
<dbReference type="EMBL" id="RQER01000008">
    <property type="protein sequence ID" value="TGJ99866.1"/>
    <property type="molecule type" value="Genomic_DNA"/>
</dbReference>
<evidence type="ECO:0000313" key="2">
    <source>
        <dbReference type="Proteomes" id="UP000297946"/>
    </source>
</evidence>
<sequence>MELQKFVAELKNETHQLYGVRFDLEEVLIGVRGISISDGTVSSNDDAFDRFNDILFNIYEDSFGYRIVTMDPGKVSPETLQKYGVIGGEARTEPQLTRVRSGDHRGKPAIIQASQVLVRRDGNGDLIWDEKDKTYKGWFGVDIHAQGMEKDYVGVSSLACTVTKATWKDREWLDFYKAFLMAEAAAKAKNPKFQGIPYAIHNQDLALKILGEVK</sequence>
<accession>A0A5R2AT09</accession>
<name>A0A5R2AT09_9LEPT</name>
<comment type="caution">
    <text evidence="1">The sequence shown here is derived from an EMBL/GenBank/DDBJ whole genome shotgun (WGS) entry which is preliminary data.</text>
</comment>
<proteinExistence type="predicted"/>
<reference evidence="1 2" key="1">
    <citation type="journal article" date="2019" name="PLoS Negl. Trop. Dis.">
        <title>Revisiting the worldwide diversity of Leptospira species in the environment.</title>
        <authorList>
            <person name="Vincent A.T."/>
            <person name="Schiettekatte O."/>
            <person name="Bourhy P."/>
            <person name="Veyrier F.J."/>
            <person name="Picardeau M."/>
        </authorList>
    </citation>
    <scope>NUCLEOTIDE SEQUENCE [LARGE SCALE GENOMIC DNA]</scope>
    <source>
        <strain evidence="1 2">SSW18</strain>
    </source>
</reference>
<organism evidence="1 2">
    <name type="scientific">Leptospira langatensis</name>
    <dbReference type="NCBI Taxonomy" id="2484983"/>
    <lineage>
        <taxon>Bacteria</taxon>
        <taxon>Pseudomonadati</taxon>
        <taxon>Spirochaetota</taxon>
        <taxon>Spirochaetia</taxon>
        <taxon>Leptospirales</taxon>
        <taxon>Leptospiraceae</taxon>
        <taxon>Leptospira</taxon>
    </lineage>
</organism>
<dbReference type="RefSeq" id="WP_135698372.1">
    <property type="nucleotide sequence ID" value="NZ_RQER01000008.1"/>
</dbReference>
<evidence type="ECO:0000313" key="1">
    <source>
        <dbReference type="EMBL" id="TGJ99866.1"/>
    </source>
</evidence>